<dbReference type="EMBL" id="JBBPBM010000003">
    <property type="protein sequence ID" value="KAK8593845.1"/>
    <property type="molecule type" value="Genomic_DNA"/>
</dbReference>
<comment type="caution">
    <text evidence="1">The sequence shown here is derived from an EMBL/GenBank/DDBJ whole genome shotgun (WGS) entry which is preliminary data.</text>
</comment>
<evidence type="ECO:0000313" key="1">
    <source>
        <dbReference type="EMBL" id="KAK8593845.1"/>
    </source>
</evidence>
<gene>
    <name evidence="1" type="ORF">V6N12_045918</name>
</gene>
<protein>
    <submittedName>
        <fullName evidence="1">Uncharacterized protein</fullName>
    </submittedName>
</protein>
<evidence type="ECO:0000313" key="2">
    <source>
        <dbReference type="Proteomes" id="UP001472677"/>
    </source>
</evidence>
<organism evidence="1 2">
    <name type="scientific">Hibiscus sabdariffa</name>
    <name type="common">roselle</name>
    <dbReference type="NCBI Taxonomy" id="183260"/>
    <lineage>
        <taxon>Eukaryota</taxon>
        <taxon>Viridiplantae</taxon>
        <taxon>Streptophyta</taxon>
        <taxon>Embryophyta</taxon>
        <taxon>Tracheophyta</taxon>
        <taxon>Spermatophyta</taxon>
        <taxon>Magnoliopsida</taxon>
        <taxon>eudicotyledons</taxon>
        <taxon>Gunneridae</taxon>
        <taxon>Pentapetalae</taxon>
        <taxon>rosids</taxon>
        <taxon>malvids</taxon>
        <taxon>Malvales</taxon>
        <taxon>Malvaceae</taxon>
        <taxon>Malvoideae</taxon>
        <taxon>Hibiscus</taxon>
    </lineage>
</organism>
<dbReference type="Proteomes" id="UP001472677">
    <property type="component" value="Unassembled WGS sequence"/>
</dbReference>
<proteinExistence type="predicted"/>
<sequence>MDEGELVDPLRHAGEWIRNHAKTMERNKTWTKKMFIHVLTLAQQAGKLEPFLATPNIEEEHQAKKLLKDIMDLANRARKFCRLYLT</sequence>
<reference evidence="1 2" key="1">
    <citation type="journal article" date="2024" name="G3 (Bethesda)">
        <title>Genome assembly of Hibiscus sabdariffa L. provides insights into metabolisms of medicinal natural products.</title>
        <authorList>
            <person name="Kim T."/>
        </authorList>
    </citation>
    <scope>NUCLEOTIDE SEQUENCE [LARGE SCALE GENOMIC DNA]</scope>
    <source>
        <strain evidence="1">TK-2024</strain>
        <tissue evidence="1">Old leaves</tissue>
    </source>
</reference>
<name>A0ABR2G4W1_9ROSI</name>
<accession>A0ABR2G4W1</accession>
<keyword evidence="2" id="KW-1185">Reference proteome</keyword>